<keyword evidence="3 4" id="KW-0663">Pyridoxal phosphate</keyword>
<dbReference type="PROSITE" id="PS00868">
    <property type="entry name" value="CYS_MET_METAB_PP"/>
    <property type="match status" value="1"/>
</dbReference>
<dbReference type="InterPro" id="IPR000277">
    <property type="entry name" value="Cys/Met-Metab_PyrdxlP-dep_enz"/>
</dbReference>
<dbReference type="NCBIfam" id="NF005871">
    <property type="entry name" value="PRK07811.1"/>
    <property type="match status" value="1"/>
</dbReference>
<comment type="caution">
    <text evidence="6">The sequence shown here is derived from an EMBL/GenBank/DDBJ whole genome shotgun (WGS) entry which is preliminary data.</text>
</comment>
<keyword evidence="7" id="KW-1185">Reference proteome</keyword>
<evidence type="ECO:0000313" key="6">
    <source>
        <dbReference type="EMBL" id="MBB1059023.1"/>
    </source>
</evidence>
<dbReference type="InterPro" id="IPR015424">
    <property type="entry name" value="PyrdxlP-dep_Trfase"/>
</dbReference>
<evidence type="ECO:0000256" key="4">
    <source>
        <dbReference type="PIRSR" id="PIRSR001434-2"/>
    </source>
</evidence>
<dbReference type="GO" id="GO:0019343">
    <property type="term" value="P:cysteine biosynthetic process via cystathionine"/>
    <property type="evidence" value="ECO:0007669"/>
    <property type="project" value="TreeGrafter"/>
</dbReference>
<name>A0A7W3Y451_9GAMM</name>
<keyword evidence="6" id="KW-0808">Transferase</keyword>
<dbReference type="AlphaFoldDB" id="A0A7W3Y451"/>
<dbReference type="PIRSF" id="PIRSF001434">
    <property type="entry name" value="CGS"/>
    <property type="match status" value="1"/>
</dbReference>
<evidence type="ECO:0000256" key="1">
    <source>
        <dbReference type="ARBA" id="ARBA00001933"/>
    </source>
</evidence>
<dbReference type="EC" id="2.5.1.48" evidence="6"/>
<dbReference type="RefSeq" id="WP_182684689.1">
    <property type="nucleotide sequence ID" value="NZ_JACHTF010000001.1"/>
</dbReference>
<comment type="cofactor">
    <cofactor evidence="1 5">
        <name>pyridoxal 5'-phosphate</name>
        <dbReference type="ChEBI" id="CHEBI:597326"/>
    </cofactor>
</comment>
<organism evidence="6 7">
    <name type="scientific">Marilutibacter spongiae</name>
    <dbReference type="NCBI Taxonomy" id="2025720"/>
    <lineage>
        <taxon>Bacteria</taxon>
        <taxon>Pseudomonadati</taxon>
        <taxon>Pseudomonadota</taxon>
        <taxon>Gammaproteobacteria</taxon>
        <taxon>Lysobacterales</taxon>
        <taxon>Lysobacteraceae</taxon>
        <taxon>Marilutibacter</taxon>
    </lineage>
</organism>
<dbReference type="Pfam" id="PF01053">
    <property type="entry name" value="Cys_Met_Meta_PP"/>
    <property type="match status" value="1"/>
</dbReference>
<dbReference type="Gene3D" id="3.90.1150.10">
    <property type="entry name" value="Aspartate Aminotransferase, domain 1"/>
    <property type="match status" value="1"/>
</dbReference>
<dbReference type="Proteomes" id="UP000523196">
    <property type="component" value="Unassembled WGS sequence"/>
</dbReference>
<evidence type="ECO:0000313" key="7">
    <source>
        <dbReference type="Proteomes" id="UP000523196"/>
    </source>
</evidence>
<dbReference type="GO" id="GO:0003962">
    <property type="term" value="F:cystathionine gamma-synthase activity"/>
    <property type="evidence" value="ECO:0007669"/>
    <property type="project" value="UniProtKB-EC"/>
</dbReference>
<dbReference type="InterPro" id="IPR015421">
    <property type="entry name" value="PyrdxlP-dep_Trfase_major"/>
</dbReference>
<dbReference type="Gene3D" id="3.40.640.10">
    <property type="entry name" value="Type I PLP-dependent aspartate aminotransferase-like (Major domain)"/>
    <property type="match status" value="1"/>
</dbReference>
<proteinExistence type="inferred from homology"/>
<feature type="modified residue" description="N6-(pyridoxal phosphate)lysine" evidence="4">
    <location>
        <position position="208"/>
    </location>
</feature>
<dbReference type="FunFam" id="3.40.640.10:FF:000009">
    <property type="entry name" value="Cystathionine gamma-synthase homolog"/>
    <property type="match status" value="1"/>
</dbReference>
<dbReference type="GO" id="GO:0004123">
    <property type="term" value="F:cystathionine gamma-lyase activity"/>
    <property type="evidence" value="ECO:0007669"/>
    <property type="project" value="TreeGrafter"/>
</dbReference>
<evidence type="ECO:0000256" key="5">
    <source>
        <dbReference type="RuleBase" id="RU362118"/>
    </source>
</evidence>
<reference evidence="6 7" key="1">
    <citation type="submission" date="2020-08" db="EMBL/GenBank/DDBJ databases">
        <authorList>
            <person name="Xu S."/>
            <person name="Li A."/>
        </authorList>
    </citation>
    <scope>NUCLEOTIDE SEQUENCE [LARGE SCALE GENOMIC DNA]</scope>
    <source>
        <strain evidence="6 7">119BY6-57</strain>
    </source>
</reference>
<dbReference type="InterPro" id="IPR054542">
    <property type="entry name" value="Cys_met_metab_PP"/>
</dbReference>
<protein>
    <submittedName>
        <fullName evidence="6">Cystathionine gamma-synthase</fullName>
        <ecNumber evidence="6">2.5.1.48</ecNumber>
    </submittedName>
</protein>
<evidence type="ECO:0000256" key="3">
    <source>
        <dbReference type="ARBA" id="ARBA00022898"/>
    </source>
</evidence>
<dbReference type="PANTHER" id="PTHR11808">
    <property type="entry name" value="TRANS-SULFURATION ENZYME FAMILY MEMBER"/>
    <property type="match status" value="1"/>
</dbReference>
<dbReference type="InterPro" id="IPR015422">
    <property type="entry name" value="PyrdxlP-dep_Trfase_small"/>
</dbReference>
<dbReference type="GO" id="GO:0005737">
    <property type="term" value="C:cytoplasm"/>
    <property type="evidence" value="ECO:0007669"/>
    <property type="project" value="TreeGrafter"/>
</dbReference>
<evidence type="ECO:0000256" key="2">
    <source>
        <dbReference type="ARBA" id="ARBA00009077"/>
    </source>
</evidence>
<dbReference type="PANTHER" id="PTHR11808:SF15">
    <property type="entry name" value="CYSTATHIONINE GAMMA-LYASE"/>
    <property type="match status" value="1"/>
</dbReference>
<dbReference type="GO" id="GO:0019346">
    <property type="term" value="P:transsulfuration"/>
    <property type="evidence" value="ECO:0007669"/>
    <property type="project" value="InterPro"/>
</dbReference>
<dbReference type="SUPFAM" id="SSF53383">
    <property type="entry name" value="PLP-dependent transferases"/>
    <property type="match status" value="1"/>
</dbReference>
<sequence>MTERQPDGDGRKPGLGTLAIHAGQVPDPSTGAVMTPIYATSTYVQASPGEHQGFEYSRTHNPTRFAYERCVAALEGGQRSFAFGSGMAATSTVLELLDAGSHVIAMDDVYGGTYRLFERVRKRTAGLEVSWVDLGDEAAFEAAIGPATRMVWIETPTNPMLKLVDIERIAAIAHRHGLIVVVDNTFCSPILQRPLEKGADIVMHSATKYLNGHSDMVGGIVVVGDDAGLAEQMAFLQNSVGAVQGPFDSFLALRGLKTLHLRMKAHCENAAALATWLDSHPAVEKVIYPGLASHPQHDLARRQMDGFGGMISIVLKGGVEAARRFCERTELFALAESLGGVESLVNHPAIMTHASVPADRRERLGLSDALVRLSVGVEAVKDLQADLAEALGVGEGGD</sequence>
<gene>
    <name evidence="6" type="ORF">H4F98_00380</name>
</gene>
<dbReference type="EMBL" id="JACHTF010000001">
    <property type="protein sequence ID" value="MBB1059023.1"/>
    <property type="molecule type" value="Genomic_DNA"/>
</dbReference>
<dbReference type="CDD" id="cd00614">
    <property type="entry name" value="CGS_like"/>
    <property type="match status" value="1"/>
</dbReference>
<accession>A0A7W3Y451</accession>
<comment type="similarity">
    <text evidence="2 5">Belongs to the trans-sulfuration enzymes family.</text>
</comment>
<dbReference type="FunFam" id="3.90.1150.10:FF:000008">
    <property type="entry name" value="Cystathionine gamma-synthase"/>
    <property type="match status" value="1"/>
</dbReference>
<dbReference type="GO" id="GO:0030170">
    <property type="term" value="F:pyridoxal phosphate binding"/>
    <property type="evidence" value="ECO:0007669"/>
    <property type="project" value="InterPro"/>
</dbReference>